<evidence type="ECO:0000313" key="2">
    <source>
        <dbReference type="EMBL" id="CAI4011956.1"/>
    </source>
</evidence>
<dbReference type="Proteomes" id="UP001152797">
    <property type="component" value="Unassembled WGS sequence"/>
</dbReference>
<dbReference type="EMBL" id="CAMXCT030004791">
    <property type="protein sequence ID" value="CAL4797718.1"/>
    <property type="molecule type" value="Genomic_DNA"/>
</dbReference>
<accession>A0A9P1GDX5</accession>
<keyword evidence="4" id="KW-1185">Reference proteome</keyword>
<name>A0A9P1GDX5_9DINO</name>
<evidence type="ECO:0000313" key="1">
    <source>
        <dbReference type="EMBL" id="CAI4010406.1"/>
    </source>
</evidence>
<reference evidence="1" key="1">
    <citation type="submission" date="2022-10" db="EMBL/GenBank/DDBJ databases">
        <authorList>
            <person name="Chen Y."/>
            <person name="Dougan E. K."/>
            <person name="Chan C."/>
            <person name="Rhodes N."/>
            <person name="Thang M."/>
        </authorList>
    </citation>
    <scope>NUCLEOTIDE SEQUENCE</scope>
</reference>
<dbReference type="EMBL" id="CAMXCT010004791">
    <property type="protein sequence ID" value="CAI4010406.1"/>
    <property type="molecule type" value="Genomic_DNA"/>
</dbReference>
<evidence type="ECO:0000313" key="3">
    <source>
        <dbReference type="EMBL" id="CAL1163781.1"/>
    </source>
</evidence>
<dbReference type="EMBL" id="CAMXCT030005301">
    <property type="protein sequence ID" value="CAL4799268.1"/>
    <property type="molecule type" value="Genomic_DNA"/>
</dbReference>
<dbReference type="EMBL" id="CAMXCT020005301">
    <property type="protein sequence ID" value="CAL1165331.1"/>
    <property type="molecule type" value="Genomic_DNA"/>
</dbReference>
<evidence type="ECO:0000313" key="4">
    <source>
        <dbReference type="Proteomes" id="UP001152797"/>
    </source>
</evidence>
<gene>
    <name evidence="1" type="ORF">C1SCF055_LOCUS35676</name>
    <name evidence="2" type="ORF">C1SCF055_LOCUS37070</name>
</gene>
<comment type="caution">
    <text evidence="1">The sequence shown here is derived from an EMBL/GenBank/DDBJ whole genome shotgun (WGS) entry which is preliminary data.</text>
</comment>
<reference evidence="3" key="2">
    <citation type="submission" date="2024-04" db="EMBL/GenBank/DDBJ databases">
        <authorList>
            <person name="Chen Y."/>
            <person name="Shah S."/>
            <person name="Dougan E. K."/>
            <person name="Thang M."/>
            <person name="Chan C."/>
        </authorList>
    </citation>
    <scope>NUCLEOTIDE SEQUENCE [LARGE SCALE GENOMIC DNA]</scope>
</reference>
<dbReference type="AlphaFoldDB" id="A0A9P1GDX5"/>
<dbReference type="EMBL" id="CAMXCT020004791">
    <property type="protein sequence ID" value="CAL1163781.1"/>
    <property type="molecule type" value="Genomic_DNA"/>
</dbReference>
<sequence length="122" mass="13374">MLPDSPQESPMSRTGLFRFTGVFETLQAVSPVSSSGLPTFQAWLGTARDCRLPTAIEKTQASSGSTSNTLPTRPNLSTADATCLILCLSLFENQHKPPENLSWSLDMWAGHFTCKLTDWLLL</sequence>
<proteinExistence type="predicted"/>
<dbReference type="EMBL" id="CAMXCT010005301">
    <property type="protein sequence ID" value="CAI4011956.1"/>
    <property type="molecule type" value="Genomic_DNA"/>
</dbReference>
<protein>
    <submittedName>
        <fullName evidence="1">Uncharacterized protein</fullName>
    </submittedName>
</protein>
<organism evidence="1">
    <name type="scientific">Cladocopium goreaui</name>
    <dbReference type="NCBI Taxonomy" id="2562237"/>
    <lineage>
        <taxon>Eukaryota</taxon>
        <taxon>Sar</taxon>
        <taxon>Alveolata</taxon>
        <taxon>Dinophyceae</taxon>
        <taxon>Suessiales</taxon>
        <taxon>Symbiodiniaceae</taxon>
        <taxon>Cladocopium</taxon>
    </lineage>
</organism>